<dbReference type="AlphaFoldDB" id="D2QMF4"/>
<dbReference type="EMBL" id="CP001769">
    <property type="protein sequence ID" value="ADB39217.1"/>
    <property type="molecule type" value="Genomic_DNA"/>
</dbReference>
<dbReference type="HOGENOM" id="CLU_1249981_0_0_10"/>
<evidence type="ECO:0000313" key="3">
    <source>
        <dbReference type="Proteomes" id="UP000002028"/>
    </source>
</evidence>
<sequence>MLQVVLDWSEVWALFFPLITYYLHDRQPDYFKAILVYLWVALVLNLSGDLIGDFKRYLPSWLQSNLILYVIHSIFRFVCFTYFFSLIRQSYFVRLRRLIPFLYLLFVILNYMFLEDYLDQNHLSGNLFTIEAYFLLIYCLLYYLSKLRDNIESFWDDQPFWIVTGLSIYVVINFFIFLFYVPLIQENINLAEKMWSIHNLAYIILCLSITKAIYVPIRPIY</sequence>
<keyword evidence="3" id="KW-1185">Reference proteome</keyword>
<evidence type="ECO:0000313" key="2">
    <source>
        <dbReference type="EMBL" id="ADB39217.1"/>
    </source>
</evidence>
<feature type="transmembrane region" description="Helical" evidence="1">
    <location>
        <begin position="98"/>
        <end position="114"/>
    </location>
</feature>
<evidence type="ECO:0000256" key="1">
    <source>
        <dbReference type="SAM" id="Phobius"/>
    </source>
</evidence>
<organism evidence="2 3">
    <name type="scientific">Spirosoma linguale (strain ATCC 33905 / DSM 74 / LMG 10896 / Claus 1)</name>
    <dbReference type="NCBI Taxonomy" id="504472"/>
    <lineage>
        <taxon>Bacteria</taxon>
        <taxon>Pseudomonadati</taxon>
        <taxon>Bacteroidota</taxon>
        <taxon>Cytophagia</taxon>
        <taxon>Cytophagales</taxon>
        <taxon>Cytophagaceae</taxon>
        <taxon>Spirosoma</taxon>
    </lineage>
</organism>
<reference evidence="2 3" key="1">
    <citation type="journal article" date="2010" name="Stand. Genomic Sci.">
        <title>Complete genome sequence of Spirosoma linguale type strain (1).</title>
        <authorList>
            <person name="Lail K."/>
            <person name="Sikorski J."/>
            <person name="Saunders E."/>
            <person name="Lapidus A."/>
            <person name="Glavina Del Rio T."/>
            <person name="Copeland A."/>
            <person name="Tice H."/>
            <person name="Cheng J.-F."/>
            <person name="Lucas S."/>
            <person name="Nolan M."/>
            <person name="Bruce D."/>
            <person name="Goodwin L."/>
            <person name="Pitluck S."/>
            <person name="Ivanova N."/>
            <person name="Mavromatis K."/>
            <person name="Ovchinnikova G."/>
            <person name="Pati A."/>
            <person name="Chen A."/>
            <person name="Palaniappan K."/>
            <person name="Land M."/>
            <person name="Hauser L."/>
            <person name="Chang Y.-J."/>
            <person name="Jeffries C.D."/>
            <person name="Chain P."/>
            <person name="Brettin T."/>
            <person name="Detter J.C."/>
            <person name="Schuetze A."/>
            <person name="Rohde M."/>
            <person name="Tindall B.J."/>
            <person name="Goeker M."/>
            <person name="Bristow J."/>
            <person name="Eisen J.A."/>
            <person name="Markowitz V."/>
            <person name="Hugenholtz P."/>
            <person name="Kyrpides N.C."/>
            <person name="Klenk H.-P."/>
            <person name="Chen F."/>
        </authorList>
    </citation>
    <scope>NUCLEOTIDE SEQUENCE [LARGE SCALE GENOMIC DNA]</scope>
    <source>
        <strain evidence="3">ATCC 33905 / DSM 74 / LMG 10896 / Claus 1</strain>
    </source>
</reference>
<gene>
    <name evidence="2" type="ordered locus">Slin_3206</name>
</gene>
<keyword evidence="1" id="KW-1133">Transmembrane helix</keyword>
<name>D2QMF4_SPILD</name>
<dbReference type="KEGG" id="sli:Slin_3206"/>
<feature type="transmembrane region" description="Helical" evidence="1">
    <location>
        <begin position="66"/>
        <end position="86"/>
    </location>
</feature>
<accession>D2QMF4</accession>
<dbReference type="eggNOG" id="ENOG5033UPU">
    <property type="taxonomic scope" value="Bacteria"/>
</dbReference>
<protein>
    <submittedName>
        <fullName evidence="2">Uncharacterized protein</fullName>
    </submittedName>
</protein>
<keyword evidence="1" id="KW-0812">Transmembrane</keyword>
<dbReference type="Proteomes" id="UP000002028">
    <property type="component" value="Chromosome"/>
</dbReference>
<feature type="transmembrane region" description="Helical" evidence="1">
    <location>
        <begin position="200"/>
        <end position="217"/>
    </location>
</feature>
<feature type="transmembrane region" description="Helical" evidence="1">
    <location>
        <begin position="126"/>
        <end position="144"/>
    </location>
</feature>
<feature type="transmembrane region" description="Helical" evidence="1">
    <location>
        <begin position="30"/>
        <end position="46"/>
    </location>
</feature>
<proteinExistence type="predicted"/>
<feature type="transmembrane region" description="Helical" evidence="1">
    <location>
        <begin position="160"/>
        <end position="180"/>
    </location>
</feature>
<keyword evidence="1" id="KW-0472">Membrane</keyword>